<evidence type="ECO:0000313" key="2">
    <source>
        <dbReference type="EMBL" id="CAA9271882.1"/>
    </source>
</evidence>
<feature type="compositionally biased region" description="Low complexity" evidence="1">
    <location>
        <begin position="50"/>
        <end position="63"/>
    </location>
</feature>
<proteinExistence type="predicted"/>
<dbReference type="AlphaFoldDB" id="A0A6J4J6B7"/>
<name>A0A6J4J6B7_9ACTN</name>
<reference evidence="2" key="1">
    <citation type="submission" date="2020-02" db="EMBL/GenBank/DDBJ databases">
        <authorList>
            <person name="Meier V. D."/>
        </authorList>
    </citation>
    <scope>NUCLEOTIDE SEQUENCE</scope>
    <source>
        <strain evidence="2">AVDCRST_MAG41</strain>
    </source>
</reference>
<feature type="region of interest" description="Disordered" evidence="1">
    <location>
        <begin position="185"/>
        <end position="228"/>
    </location>
</feature>
<accession>A0A6J4J6B7</accession>
<evidence type="ECO:0000256" key="1">
    <source>
        <dbReference type="SAM" id="MobiDB-lite"/>
    </source>
</evidence>
<gene>
    <name evidence="2" type="ORF">AVDCRST_MAG41-2989</name>
</gene>
<feature type="compositionally biased region" description="Basic and acidic residues" evidence="1">
    <location>
        <begin position="1"/>
        <end position="19"/>
    </location>
</feature>
<feature type="compositionally biased region" description="Basic and acidic residues" evidence="1">
    <location>
        <begin position="27"/>
        <end position="39"/>
    </location>
</feature>
<organism evidence="2">
    <name type="scientific">uncultured Mycobacteriales bacterium</name>
    <dbReference type="NCBI Taxonomy" id="581187"/>
    <lineage>
        <taxon>Bacteria</taxon>
        <taxon>Bacillati</taxon>
        <taxon>Actinomycetota</taxon>
        <taxon>Actinomycetes</taxon>
        <taxon>Mycobacteriales</taxon>
        <taxon>environmental samples</taxon>
    </lineage>
</organism>
<dbReference type="EMBL" id="CADCTP010000271">
    <property type="protein sequence ID" value="CAA9271882.1"/>
    <property type="molecule type" value="Genomic_DNA"/>
</dbReference>
<protein>
    <submittedName>
        <fullName evidence="2">Uncharacterized protein</fullName>
    </submittedName>
</protein>
<feature type="region of interest" description="Disordered" evidence="1">
    <location>
        <begin position="1"/>
        <end position="105"/>
    </location>
</feature>
<feature type="compositionally biased region" description="Basic and acidic residues" evidence="1">
    <location>
        <begin position="69"/>
        <end position="88"/>
    </location>
</feature>
<sequence length="251" mass="27109">MVGGGHDDQRCEHRVRQREPPPPGAAGHDDPERDHDRPAHVQRRHGGVLVGQAVLAGWPVHGGAVDGGGVHEAEPAQHPRRGDRDHQVHHQAGRGQQRQAAPHPEVVRRLAQEHPDQEGRGGREVDGRVVDVRGAGEQVAVEHQRLQGQLVGQPEDPLQVPDHVRVVEGLADVLGRDHPAQLVRAEHQRDDEQLPPGPSPDRPRSARGCGRRVTAGGPGGPAAAFTPLTDHHRSTFSMTRCTGNVAHATDF</sequence>